<evidence type="ECO:0000313" key="1">
    <source>
        <dbReference type="EMBL" id="KAK9138230.1"/>
    </source>
</evidence>
<name>A0AAP0JR58_9MAGN</name>
<dbReference type="EMBL" id="JBBNAE010000003">
    <property type="protein sequence ID" value="KAK9138230.1"/>
    <property type="molecule type" value="Genomic_DNA"/>
</dbReference>
<accession>A0AAP0JR58</accession>
<keyword evidence="2" id="KW-1185">Reference proteome</keyword>
<evidence type="ECO:0000313" key="2">
    <source>
        <dbReference type="Proteomes" id="UP001417504"/>
    </source>
</evidence>
<reference evidence="1 2" key="1">
    <citation type="submission" date="2024-01" db="EMBL/GenBank/DDBJ databases">
        <title>Genome assemblies of Stephania.</title>
        <authorList>
            <person name="Yang L."/>
        </authorList>
    </citation>
    <scope>NUCLEOTIDE SEQUENCE [LARGE SCALE GENOMIC DNA]</scope>
    <source>
        <strain evidence="1">QJT</strain>
        <tissue evidence="1">Leaf</tissue>
    </source>
</reference>
<dbReference type="Proteomes" id="UP001417504">
    <property type="component" value="Unassembled WGS sequence"/>
</dbReference>
<sequence length="183" mass="20820">MHAENLCNAWCPSLRVVWHPLHAVHACVVSTWEQHVWTHVGDVRYGDHSGSCHPNASVHVVFLRSQAIVEREKCKDMLTEQIVDLKSEMEVELADLRALAKDAEDRGYERACRDIKECGANEHCVKMPNKYIGEEEDGHGIGELEHPNHIRGHLISCNMEKKRSVMDAKKAKLDMKKQISHIA</sequence>
<comment type="caution">
    <text evidence="1">The sequence shown here is derived from an EMBL/GenBank/DDBJ whole genome shotgun (WGS) entry which is preliminary data.</text>
</comment>
<protein>
    <submittedName>
        <fullName evidence="1">Uncharacterized protein</fullName>
    </submittedName>
</protein>
<proteinExistence type="predicted"/>
<gene>
    <name evidence="1" type="ORF">Sjap_008824</name>
</gene>
<organism evidence="1 2">
    <name type="scientific">Stephania japonica</name>
    <dbReference type="NCBI Taxonomy" id="461633"/>
    <lineage>
        <taxon>Eukaryota</taxon>
        <taxon>Viridiplantae</taxon>
        <taxon>Streptophyta</taxon>
        <taxon>Embryophyta</taxon>
        <taxon>Tracheophyta</taxon>
        <taxon>Spermatophyta</taxon>
        <taxon>Magnoliopsida</taxon>
        <taxon>Ranunculales</taxon>
        <taxon>Menispermaceae</taxon>
        <taxon>Menispermoideae</taxon>
        <taxon>Cissampelideae</taxon>
        <taxon>Stephania</taxon>
    </lineage>
</organism>
<dbReference type="AlphaFoldDB" id="A0AAP0JR58"/>